<feature type="compositionally biased region" description="Basic residues" evidence="1">
    <location>
        <begin position="88"/>
        <end position="97"/>
    </location>
</feature>
<feature type="compositionally biased region" description="Basic and acidic residues" evidence="1">
    <location>
        <begin position="25"/>
        <end position="37"/>
    </location>
</feature>
<keyword evidence="4" id="KW-1185">Reference proteome</keyword>
<dbReference type="PROSITE" id="PS51184">
    <property type="entry name" value="JMJC"/>
    <property type="match status" value="1"/>
</dbReference>
<dbReference type="OrthoDB" id="3860121at2759"/>
<dbReference type="EMBL" id="NAJQ01000145">
    <property type="protein sequence ID" value="TKA77149.1"/>
    <property type="molecule type" value="Genomic_DNA"/>
</dbReference>
<comment type="caution">
    <text evidence="3">The sequence shown here is derived from an EMBL/GenBank/DDBJ whole genome shotgun (WGS) entry which is preliminary data.</text>
</comment>
<feature type="compositionally biased region" description="Polar residues" evidence="1">
    <location>
        <begin position="1"/>
        <end position="17"/>
    </location>
</feature>
<dbReference type="SUPFAM" id="SSF51182">
    <property type="entry name" value="RmlC-like cupins"/>
    <property type="match status" value="1"/>
</dbReference>
<dbReference type="InterPro" id="IPR003347">
    <property type="entry name" value="JmjC_dom"/>
</dbReference>
<dbReference type="AlphaFoldDB" id="A0A4V5NH77"/>
<gene>
    <name evidence="3" type="ORF">B0A55_04107</name>
</gene>
<accession>A0A4V5NH77</accession>
<dbReference type="InterPro" id="IPR011051">
    <property type="entry name" value="RmlC_Cupin_sf"/>
</dbReference>
<dbReference type="STRING" id="329884.A0A4V5NH77"/>
<dbReference type="Proteomes" id="UP000309340">
    <property type="component" value="Unassembled WGS sequence"/>
</dbReference>
<evidence type="ECO:0000313" key="3">
    <source>
        <dbReference type="EMBL" id="TKA77149.1"/>
    </source>
</evidence>
<evidence type="ECO:0000313" key="4">
    <source>
        <dbReference type="Proteomes" id="UP000309340"/>
    </source>
</evidence>
<evidence type="ECO:0000256" key="1">
    <source>
        <dbReference type="SAM" id="MobiDB-lite"/>
    </source>
</evidence>
<sequence length="505" mass="56197">MVTTRSSKPSEGTQTKPRQARKRAGREVERLAVDGTERLGGSQTVPEHVSTGYKAGGARWADVVPDDRASRKRKRADDPAEPAGRPPRLARKRRRAHQPAQPDDEAFLRDARAQLKGIKRDNTRKVLRFLRDIQSPSAEHTRRQYTSGEQFDAETTDAFVLSAAHARALLASTEPIDAPVFVANGANTASILETDSAQRPIDQIFDWFADPSEEFEGHCGDTPRSPPTLDEIRERFRTNGRVVAGSPWNFPDMAFPFHHTGMPTFVQQPCCNLLRDVIRFLLDAVGDTLCHADCPNAKTNGEGACCDEHHLTVSEYAEIQQAWRQWQGTVMLAEAGAVTAPHLDQWGFGTWLSCVEGEMGFGYLPRPSVDDARAVTNGTIKPDDRWRYRVLRAGDALYMSSGTPHLVFRLPDGKQTLGLAGHVVRRVDAQRWVELLQMEATEAAAGGDGLVAGFREAVRGLTVGIRHAYDKMMRQRHAEELYGGREQVRRVGKALPRLERVAREL</sequence>
<name>A0A4V5NH77_9PEZI</name>
<reference evidence="3 4" key="1">
    <citation type="submission" date="2017-03" db="EMBL/GenBank/DDBJ databases">
        <title>Genomes of endolithic fungi from Antarctica.</title>
        <authorList>
            <person name="Coleine C."/>
            <person name="Masonjones S."/>
            <person name="Stajich J.E."/>
        </authorList>
    </citation>
    <scope>NUCLEOTIDE SEQUENCE [LARGE SCALE GENOMIC DNA]</scope>
    <source>
        <strain evidence="3 4">CCFEE 5184</strain>
    </source>
</reference>
<protein>
    <recommendedName>
        <fullName evidence="2">JmjC domain-containing protein</fullName>
    </recommendedName>
</protein>
<proteinExistence type="predicted"/>
<feature type="domain" description="JmjC" evidence="2">
    <location>
        <begin position="283"/>
        <end position="440"/>
    </location>
</feature>
<evidence type="ECO:0000259" key="2">
    <source>
        <dbReference type="PROSITE" id="PS51184"/>
    </source>
</evidence>
<organism evidence="3 4">
    <name type="scientific">Friedmanniomyces simplex</name>
    <dbReference type="NCBI Taxonomy" id="329884"/>
    <lineage>
        <taxon>Eukaryota</taxon>
        <taxon>Fungi</taxon>
        <taxon>Dikarya</taxon>
        <taxon>Ascomycota</taxon>
        <taxon>Pezizomycotina</taxon>
        <taxon>Dothideomycetes</taxon>
        <taxon>Dothideomycetidae</taxon>
        <taxon>Mycosphaerellales</taxon>
        <taxon>Teratosphaeriaceae</taxon>
        <taxon>Friedmanniomyces</taxon>
    </lineage>
</organism>
<feature type="region of interest" description="Disordered" evidence="1">
    <location>
        <begin position="1"/>
        <end position="108"/>
    </location>
</feature>